<dbReference type="EMBL" id="AMQN01014739">
    <property type="status" value="NOT_ANNOTATED_CDS"/>
    <property type="molecule type" value="Genomic_DNA"/>
</dbReference>
<feature type="transmembrane region" description="Helical" evidence="5">
    <location>
        <begin position="57"/>
        <end position="74"/>
    </location>
</feature>
<keyword evidence="8" id="KW-1185">Reference proteome</keyword>
<dbReference type="GO" id="GO:0097638">
    <property type="term" value="P:L-arginine import across plasma membrane"/>
    <property type="evidence" value="ECO:0007669"/>
    <property type="project" value="TreeGrafter"/>
</dbReference>
<dbReference type="GO" id="GO:0015189">
    <property type="term" value="F:L-lysine transmembrane transporter activity"/>
    <property type="evidence" value="ECO:0007669"/>
    <property type="project" value="TreeGrafter"/>
</dbReference>
<name>R7T809_CAPTE</name>
<keyword evidence="2 5" id="KW-0812">Transmembrane</keyword>
<feature type="transmembrane region" description="Helical" evidence="5">
    <location>
        <begin position="86"/>
        <end position="105"/>
    </location>
</feature>
<gene>
    <name evidence="6" type="ORF">CAPTEDRAFT_202650</name>
</gene>
<sequence length="154" mass="16731">MPGCKRKEIMHSEYRGTSSVARAWTSYFDSLVGNKISSFFLVNTPMDVPSLASYPDFFALGITLLLTAILLIGAKESTMLNNVFTVVNLLVVSYIFICGLFKVDIKNWNISQKQIGNSTTDGTGGFFPFGISGVFSGAATCFYAFVGFDVIATT</sequence>
<reference evidence="8" key="1">
    <citation type="submission" date="2012-12" db="EMBL/GenBank/DDBJ databases">
        <authorList>
            <person name="Hellsten U."/>
            <person name="Grimwood J."/>
            <person name="Chapman J.A."/>
            <person name="Shapiro H."/>
            <person name="Aerts A."/>
            <person name="Otillar R.P."/>
            <person name="Terry A.Y."/>
            <person name="Boore J.L."/>
            <person name="Simakov O."/>
            <person name="Marletaz F."/>
            <person name="Cho S.-J."/>
            <person name="Edsinger-Gonzales E."/>
            <person name="Havlak P."/>
            <person name="Kuo D.-H."/>
            <person name="Larsson T."/>
            <person name="Lv J."/>
            <person name="Arendt D."/>
            <person name="Savage R."/>
            <person name="Osoegawa K."/>
            <person name="de Jong P."/>
            <person name="Lindberg D.R."/>
            <person name="Seaver E.C."/>
            <person name="Weisblat D.A."/>
            <person name="Putnam N.H."/>
            <person name="Grigoriev I.V."/>
            <person name="Rokhsar D.S."/>
        </authorList>
    </citation>
    <scope>NUCLEOTIDE SEQUENCE</scope>
    <source>
        <strain evidence="8">I ESC-2004</strain>
    </source>
</reference>
<protein>
    <recommendedName>
        <fullName evidence="9">Amino acid permease/ SLC12A domain-containing protein</fullName>
    </recommendedName>
</protein>
<keyword evidence="4 5" id="KW-0472">Membrane</keyword>
<dbReference type="EMBL" id="KB311222">
    <property type="protein sequence ID" value="ELT89725.1"/>
    <property type="molecule type" value="Genomic_DNA"/>
</dbReference>
<evidence type="ECO:0008006" key="9">
    <source>
        <dbReference type="Google" id="ProtNLM"/>
    </source>
</evidence>
<evidence type="ECO:0000256" key="5">
    <source>
        <dbReference type="SAM" id="Phobius"/>
    </source>
</evidence>
<organism evidence="6">
    <name type="scientific">Capitella teleta</name>
    <name type="common">Polychaete worm</name>
    <dbReference type="NCBI Taxonomy" id="283909"/>
    <lineage>
        <taxon>Eukaryota</taxon>
        <taxon>Metazoa</taxon>
        <taxon>Spiralia</taxon>
        <taxon>Lophotrochozoa</taxon>
        <taxon>Annelida</taxon>
        <taxon>Polychaeta</taxon>
        <taxon>Sedentaria</taxon>
        <taxon>Scolecida</taxon>
        <taxon>Capitellidae</taxon>
        <taxon>Capitella</taxon>
    </lineage>
</organism>
<dbReference type="OrthoDB" id="3900342at2759"/>
<dbReference type="GO" id="GO:0005886">
    <property type="term" value="C:plasma membrane"/>
    <property type="evidence" value="ECO:0007669"/>
    <property type="project" value="TreeGrafter"/>
</dbReference>
<dbReference type="OMA" id="KYRVENW"/>
<evidence type="ECO:0000313" key="7">
    <source>
        <dbReference type="EnsemblMetazoa" id="CapteP202650"/>
    </source>
</evidence>
<evidence type="ECO:0000256" key="2">
    <source>
        <dbReference type="ARBA" id="ARBA00022692"/>
    </source>
</evidence>
<feature type="transmembrane region" description="Helical" evidence="5">
    <location>
        <begin position="125"/>
        <end position="146"/>
    </location>
</feature>
<dbReference type="EnsemblMetazoa" id="CapteT202650">
    <property type="protein sequence ID" value="CapteP202650"/>
    <property type="gene ID" value="CapteG202650"/>
</dbReference>
<evidence type="ECO:0000256" key="1">
    <source>
        <dbReference type="ARBA" id="ARBA00004141"/>
    </source>
</evidence>
<dbReference type="PANTHER" id="PTHR43243:SF105">
    <property type="entry name" value="CATIONIC AMINO ACID TRANSPORTER C-TERMINAL DOMAIN-CONTAINING PROTEIN"/>
    <property type="match status" value="1"/>
</dbReference>
<dbReference type="PANTHER" id="PTHR43243">
    <property type="entry name" value="INNER MEMBRANE TRANSPORTER YGJI-RELATED"/>
    <property type="match status" value="1"/>
</dbReference>
<keyword evidence="3 5" id="KW-1133">Transmembrane helix</keyword>
<dbReference type="AlphaFoldDB" id="R7T809"/>
<evidence type="ECO:0000313" key="6">
    <source>
        <dbReference type="EMBL" id="ELT89725.1"/>
    </source>
</evidence>
<reference evidence="6 8" key="2">
    <citation type="journal article" date="2013" name="Nature">
        <title>Insights into bilaterian evolution from three spiralian genomes.</title>
        <authorList>
            <person name="Simakov O."/>
            <person name="Marletaz F."/>
            <person name="Cho S.J."/>
            <person name="Edsinger-Gonzales E."/>
            <person name="Havlak P."/>
            <person name="Hellsten U."/>
            <person name="Kuo D.H."/>
            <person name="Larsson T."/>
            <person name="Lv J."/>
            <person name="Arendt D."/>
            <person name="Savage R."/>
            <person name="Osoegawa K."/>
            <person name="de Jong P."/>
            <person name="Grimwood J."/>
            <person name="Chapman J.A."/>
            <person name="Shapiro H."/>
            <person name="Aerts A."/>
            <person name="Otillar R.P."/>
            <person name="Terry A.Y."/>
            <person name="Boore J.L."/>
            <person name="Grigoriev I.V."/>
            <person name="Lindberg D.R."/>
            <person name="Seaver E.C."/>
            <person name="Weisblat D.A."/>
            <person name="Putnam N.H."/>
            <person name="Rokhsar D.S."/>
        </authorList>
    </citation>
    <scope>NUCLEOTIDE SEQUENCE</scope>
    <source>
        <strain evidence="6 8">I ESC-2004</strain>
    </source>
</reference>
<dbReference type="Proteomes" id="UP000014760">
    <property type="component" value="Unassembled WGS sequence"/>
</dbReference>
<reference evidence="7" key="3">
    <citation type="submission" date="2015-06" db="UniProtKB">
        <authorList>
            <consortium name="EnsemblMetazoa"/>
        </authorList>
    </citation>
    <scope>IDENTIFICATION</scope>
</reference>
<evidence type="ECO:0000256" key="4">
    <source>
        <dbReference type="ARBA" id="ARBA00023136"/>
    </source>
</evidence>
<proteinExistence type="predicted"/>
<evidence type="ECO:0000256" key="3">
    <source>
        <dbReference type="ARBA" id="ARBA00022989"/>
    </source>
</evidence>
<comment type="subcellular location">
    <subcellularLocation>
        <location evidence="1">Membrane</location>
        <topology evidence="1">Multi-pass membrane protein</topology>
    </subcellularLocation>
</comment>
<dbReference type="Pfam" id="PF13520">
    <property type="entry name" value="AA_permease_2"/>
    <property type="match status" value="1"/>
</dbReference>
<dbReference type="HOGENOM" id="CLU_1708702_0_0_1"/>
<evidence type="ECO:0000313" key="8">
    <source>
        <dbReference type="Proteomes" id="UP000014760"/>
    </source>
</evidence>
<feature type="non-terminal residue" evidence="6">
    <location>
        <position position="154"/>
    </location>
</feature>
<dbReference type="GO" id="GO:0061459">
    <property type="term" value="F:L-arginine transmembrane transporter activity"/>
    <property type="evidence" value="ECO:0007669"/>
    <property type="project" value="TreeGrafter"/>
</dbReference>
<dbReference type="InterPro" id="IPR002293">
    <property type="entry name" value="AA/rel_permease1"/>
</dbReference>
<dbReference type="STRING" id="283909.R7T809"/>
<dbReference type="Gene3D" id="1.20.1740.10">
    <property type="entry name" value="Amino acid/polyamine transporter I"/>
    <property type="match status" value="1"/>
</dbReference>
<dbReference type="EMBL" id="AMQN01014740">
    <property type="status" value="NOT_ANNOTATED_CDS"/>
    <property type="molecule type" value="Genomic_DNA"/>
</dbReference>
<accession>R7T809</accession>
<dbReference type="GO" id="GO:0000064">
    <property type="term" value="F:L-ornithine transmembrane transporter activity"/>
    <property type="evidence" value="ECO:0007669"/>
    <property type="project" value="TreeGrafter"/>
</dbReference>